<dbReference type="AlphaFoldDB" id="A0A9W8BGN0"/>
<reference evidence="1" key="1">
    <citation type="submission" date="2022-07" db="EMBL/GenBank/DDBJ databases">
        <title>Phylogenomic reconstructions and comparative analyses of Kickxellomycotina fungi.</title>
        <authorList>
            <person name="Reynolds N.K."/>
            <person name="Stajich J.E."/>
            <person name="Barry K."/>
            <person name="Grigoriev I.V."/>
            <person name="Crous P."/>
            <person name="Smith M.E."/>
        </authorList>
    </citation>
    <scope>NUCLEOTIDE SEQUENCE</scope>
    <source>
        <strain evidence="1">IMI 214461</strain>
    </source>
</reference>
<name>A0A9W8BGN0_9FUNG</name>
<sequence>MSALRTANVFTVPFDSLAETAAVVGETGARGEDSESETAVAAVYQWLVSQLTAARNPLPLTASGGAGSNGSARKCIIYLEPRRMSPLYSAIERFFAASAERFGPTEAHMYHPHSSMTGFIDLPSSSHGDESTILVAQIAAHLHRLIKSLAADTGMPRLAGVNTALDYPRTGTHKIEARLDTPAAFKEIATAMQRLVPSARIRPKRLGHISLAYFNKHVQTERQLDGSMAVEMESLAKSLLASAGGISDSDNLWDVAFYELASASPTLHIPHRFNLIARWHL</sequence>
<dbReference type="OrthoDB" id="2110229at2759"/>
<keyword evidence="2" id="KW-1185">Reference proteome</keyword>
<evidence type="ECO:0000313" key="1">
    <source>
        <dbReference type="EMBL" id="KAJ2002602.1"/>
    </source>
</evidence>
<evidence type="ECO:0000313" key="2">
    <source>
        <dbReference type="Proteomes" id="UP001150907"/>
    </source>
</evidence>
<organism evidence="1 2">
    <name type="scientific">Coemansia thaxteri</name>
    <dbReference type="NCBI Taxonomy" id="2663907"/>
    <lineage>
        <taxon>Eukaryota</taxon>
        <taxon>Fungi</taxon>
        <taxon>Fungi incertae sedis</taxon>
        <taxon>Zoopagomycota</taxon>
        <taxon>Kickxellomycotina</taxon>
        <taxon>Kickxellomycetes</taxon>
        <taxon>Kickxellales</taxon>
        <taxon>Kickxellaceae</taxon>
        <taxon>Coemansia</taxon>
    </lineage>
</organism>
<accession>A0A9W8BGN0</accession>
<dbReference type="Proteomes" id="UP001150907">
    <property type="component" value="Unassembled WGS sequence"/>
</dbReference>
<proteinExistence type="predicted"/>
<comment type="caution">
    <text evidence="1">The sequence shown here is derived from an EMBL/GenBank/DDBJ whole genome shotgun (WGS) entry which is preliminary data.</text>
</comment>
<dbReference type="EMBL" id="JANBQF010000287">
    <property type="protein sequence ID" value="KAJ2002602.1"/>
    <property type="molecule type" value="Genomic_DNA"/>
</dbReference>
<protein>
    <submittedName>
        <fullName evidence="1">Uncharacterized protein</fullName>
    </submittedName>
</protein>
<gene>
    <name evidence="1" type="ORF">H4R26_003524</name>
</gene>